<keyword evidence="2" id="KW-1185">Reference proteome</keyword>
<evidence type="ECO:0000313" key="1">
    <source>
        <dbReference type="EMBL" id="GHH03396.1"/>
    </source>
</evidence>
<gene>
    <name evidence="1" type="ORF">GCM10010961_41420</name>
</gene>
<dbReference type="AlphaFoldDB" id="A0A8J3H9C9"/>
<protein>
    <submittedName>
        <fullName evidence="1">Transcriptional regulator</fullName>
    </submittedName>
</protein>
<evidence type="ECO:0000313" key="2">
    <source>
        <dbReference type="Proteomes" id="UP000611500"/>
    </source>
</evidence>
<accession>A0A8J3H9C9</accession>
<dbReference type="Proteomes" id="UP000611500">
    <property type="component" value="Unassembled WGS sequence"/>
</dbReference>
<dbReference type="EMBL" id="BNAP01000037">
    <property type="protein sequence ID" value="GHH03396.1"/>
    <property type="molecule type" value="Genomic_DNA"/>
</dbReference>
<dbReference type="InterPro" id="IPR025855">
    <property type="entry name" value="Replic_Relax"/>
</dbReference>
<dbReference type="SUPFAM" id="SSF46785">
    <property type="entry name" value="Winged helix' DNA-binding domain"/>
    <property type="match status" value="1"/>
</dbReference>
<comment type="caution">
    <text evidence="1">The sequence shown here is derived from an EMBL/GenBank/DDBJ whole genome shotgun (WGS) entry which is preliminary data.</text>
</comment>
<dbReference type="Pfam" id="PF13814">
    <property type="entry name" value="Replic_Relax"/>
    <property type="match status" value="1"/>
</dbReference>
<dbReference type="Gene3D" id="1.10.10.10">
    <property type="entry name" value="Winged helix-like DNA-binding domain superfamily/Winged helix DNA-binding domain"/>
    <property type="match status" value="1"/>
</dbReference>
<sequence length="232" mass="25576">MSSDDLENYAWSPRGPAERILITLKMQGALTSSQIGEKLGITGEAARQQLTKLAEEGVVRDERRASGRGRPSTYWHLTKKGQSRFPDSHAALTVELLASIRDVLGQDALDRIIGAREGSTQSRYAAAMAVCSSLKERVEKLAELRSGEGYMAVAEEAGDDAMLLIENHCPICAAAIFCQGFCRAEKTVFENVLGHGATVERLEHIVNGGRRCSYLIRYDCPDYLPRDETDQR</sequence>
<name>A0A8J3H9C9_9RHOB</name>
<proteinExistence type="predicted"/>
<dbReference type="InterPro" id="IPR036390">
    <property type="entry name" value="WH_DNA-bd_sf"/>
</dbReference>
<organism evidence="1 2">
    <name type="scientific">Pseudodonghicola xiamenensis</name>
    <dbReference type="NCBI Taxonomy" id="337702"/>
    <lineage>
        <taxon>Bacteria</taxon>
        <taxon>Pseudomonadati</taxon>
        <taxon>Pseudomonadota</taxon>
        <taxon>Alphaproteobacteria</taxon>
        <taxon>Rhodobacterales</taxon>
        <taxon>Paracoccaceae</taxon>
        <taxon>Pseudodonghicola</taxon>
    </lineage>
</organism>
<reference evidence="1" key="1">
    <citation type="journal article" date="2014" name="Int. J. Syst. Evol. Microbiol.">
        <title>Complete genome sequence of Corynebacterium casei LMG S-19264T (=DSM 44701T), isolated from a smear-ripened cheese.</title>
        <authorList>
            <consortium name="US DOE Joint Genome Institute (JGI-PGF)"/>
            <person name="Walter F."/>
            <person name="Albersmeier A."/>
            <person name="Kalinowski J."/>
            <person name="Ruckert C."/>
        </authorList>
    </citation>
    <scope>NUCLEOTIDE SEQUENCE</scope>
    <source>
        <strain evidence="1">CGMCC 1.7081</strain>
    </source>
</reference>
<dbReference type="InterPro" id="IPR036388">
    <property type="entry name" value="WH-like_DNA-bd_sf"/>
</dbReference>
<reference evidence="1" key="2">
    <citation type="submission" date="2020-09" db="EMBL/GenBank/DDBJ databases">
        <authorList>
            <person name="Sun Q."/>
            <person name="Zhou Y."/>
        </authorList>
    </citation>
    <scope>NUCLEOTIDE SEQUENCE</scope>
    <source>
        <strain evidence="1">CGMCC 1.7081</strain>
    </source>
</reference>